<dbReference type="FunFam" id="3.40.50.2000:FF:000056">
    <property type="entry name" value="Glycosyltransferase"/>
    <property type="match status" value="1"/>
</dbReference>
<comment type="caution">
    <text evidence="6">The sequence shown here is derived from an EMBL/GenBank/DDBJ whole genome shotgun (WGS) entry which is preliminary data.</text>
</comment>
<dbReference type="CDD" id="cd03784">
    <property type="entry name" value="GT1_Gtf-like"/>
    <property type="match status" value="2"/>
</dbReference>
<feature type="non-terminal residue" evidence="6">
    <location>
        <position position="906"/>
    </location>
</feature>
<protein>
    <recommendedName>
        <fullName evidence="3">anthocyanidin 3-O-glucosyltransferase</fullName>
        <ecNumber evidence="3">2.4.1.115</ecNumber>
    </recommendedName>
</protein>
<evidence type="ECO:0000256" key="3">
    <source>
        <dbReference type="ARBA" id="ARBA00012585"/>
    </source>
</evidence>
<dbReference type="OrthoDB" id="5835829at2759"/>
<evidence type="ECO:0000313" key="7">
    <source>
        <dbReference type="Proteomes" id="UP001141552"/>
    </source>
</evidence>
<organism evidence="6 7">
    <name type="scientific">Turnera subulata</name>
    <dbReference type="NCBI Taxonomy" id="218843"/>
    <lineage>
        <taxon>Eukaryota</taxon>
        <taxon>Viridiplantae</taxon>
        <taxon>Streptophyta</taxon>
        <taxon>Embryophyta</taxon>
        <taxon>Tracheophyta</taxon>
        <taxon>Spermatophyta</taxon>
        <taxon>Magnoliopsida</taxon>
        <taxon>eudicotyledons</taxon>
        <taxon>Gunneridae</taxon>
        <taxon>Pentapetalae</taxon>
        <taxon>rosids</taxon>
        <taxon>fabids</taxon>
        <taxon>Malpighiales</taxon>
        <taxon>Passifloraceae</taxon>
        <taxon>Turnera</taxon>
    </lineage>
</organism>
<dbReference type="EC" id="2.4.1.115" evidence="3"/>
<name>A0A9Q0JG59_9ROSI</name>
<evidence type="ECO:0000256" key="5">
    <source>
        <dbReference type="ARBA" id="ARBA00047606"/>
    </source>
</evidence>
<dbReference type="FunFam" id="3.40.50.2000:FF:000108">
    <property type="entry name" value="UDP-glycosyltransferase 83A1"/>
    <property type="match status" value="1"/>
</dbReference>
<proteinExistence type="inferred from homology"/>
<dbReference type="InterPro" id="IPR002213">
    <property type="entry name" value="UDP_glucos_trans"/>
</dbReference>
<dbReference type="PANTHER" id="PTHR11926">
    <property type="entry name" value="GLUCOSYL/GLUCURONOSYL TRANSFERASES"/>
    <property type="match status" value="1"/>
</dbReference>
<reference evidence="6" key="1">
    <citation type="submission" date="2022-02" db="EMBL/GenBank/DDBJ databases">
        <authorList>
            <person name="Henning P.M."/>
            <person name="McCubbin A.G."/>
            <person name="Shore J.S."/>
        </authorList>
    </citation>
    <scope>NUCLEOTIDE SEQUENCE</scope>
    <source>
        <strain evidence="6">F60SS</strain>
        <tissue evidence="6">Leaves</tissue>
    </source>
</reference>
<comment type="similarity">
    <text evidence="2">Belongs to the UDP-glycosyltransferase family.</text>
</comment>
<dbReference type="Gene3D" id="3.40.50.2000">
    <property type="entry name" value="Glycogen Phosphorylase B"/>
    <property type="match status" value="4"/>
</dbReference>
<accession>A0A9Q0JG59</accession>
<evidence type="ECO:0000313" key="6">
    <source>
        <dbReference type="EMBL" id="KAJ4841426.1"/>
    </source>
</evidence>
<dbReference type="PROSITE" id="PS00375">
    <property type="entry name" value="UDPGT"/>
    <property type="match status" value="1"/>
</dbReference>
<dbReference type="Pfam" id="PF00201">
    <property type="entry name" value="UDPGT"/>
    <property type="match status" value="2"/>
</dbReference>
<reference evidence="6" key="2">
    <citation type="journal article" date="2023" name="Plants (Basel)">
        <title>Annotation of the Turnera subulata (Passifloraceae) Draft Genome Reveals the S-Locus Evolved after the Divergence of Turneroideae from Passifloroideae in a Stepwise Manner.</title>
        <authorList>
            <person name="Henning P.M."/>
            <person name="Roalson E.H."/>
            <person name="Mir W."/>
            <person name="McCubbin A.G."/>
            <person name="Shore J.S."/>
        </authorList>
    </citation>
    <scope>NUCLEOTIDE SEQUENCE</scope>
    <source>
        <strain evidence="6">F60SS</strain>
    </source>
</reference>
<dbReference type="EMBL" id="JAKUCV010002779">
    <property type="protein sequence ID" value="KAJ4841426.1"/>
    <property type="molecule type" value="Genomic_DNA"/>
</dbReference>
<dbReference type="FunFam" id="3.40.50.2000:FF:000061">
    <property type="entry name" value="UDP-glycosyltransferase 83A1"/>
    <property type="match status" value="1"/>
</dbReference>
<dbReference type="PANTHER" id="PTHR11926:SF1412">
    <property type="entry name" value="UDP-GLYCOSYLTRANSFERASE 83A1-LIKE"/>
    <property type="match status" value="1"/>
</dbReference>
<evidence type="ECO:0000256" key="2">
    <source>
        <dbReference type="ARBA" id="ARBA00009995"/>
    </source>
</evidence>
<evidence type="ECO:0000256" key="4">
    <source>
        <dbReference type="ARBA" id="ARBA00022679"/>
    </source>
</evidence>
<keyword evidence="7" id="KW-1185">Reference proteome</keyword>
<dbReference type="InterPro" id="IPR035595">
    <property type="entry name" value="UDP_glycos_trans_CS"/>
</dbReference>
<dbReference type="AlphaFoldDB" id="A0A9Q0JG59"/>
<evidence type="ECO:0000256" key="1">
    <source>
        <dbReference type="ARBA" id="ARBA00004935"/>
    </source>
</evidence>
<dbReference type="GO" id="GO:0047213">
    <property type="term" value="F:anthocyanidin 3-O-glucosyltransferase activity"/>
    <property type="evidence" value="ECO:0007669"/>
    <property type="project" value="UniProtKB-EC"/>
</dbReference>
<keyword evidence="4" id="KW-0808">Transferase</keyword>
<dbReference type="GO" id="GO:0080044">
    <property type="term" value="F:quercetin 7-O-glucosyltransferase activity"/>
    <property type="evidence" value="ECO:0007669"/>
    <property type="project" value="TreeGrafter"/>
</dbReference>
<dbReference type="SUPFAM" id="SSF53756">
    <property type="entry name" value="UDP-Glycosyltransferase/glycogen phosphorylase"/>
    <property type="match status" value="2"/>
</dbReference>
<sequence>MDCNSTSTSPQPKPHLLLVPLPQQGHVAPFKKLAHQLASHGAKVTIFTTEFIHVRIAGGEVEDVRIVSIPDGLAPGDDDNKDESQIVGIILKVIHLNLGDWIKKANEQEKDGKISCIAGKMGLKQAALFTAPPKGLASILNIPKLIDAGILDANDGSLKKEGVIHLSPNTILAKDELFWNIPGNKSQQASAFHHLLLVSKTLMGTNWPVLCNWFPELDVSGDCLAPNMIPVGPLLASGQPSANLWSEDCTCLSWLDKQTPGSVIYVAFGSTTKFTQQQFDELALGLELVGQPFLWVVRPDLSDGFAPEYPNGFKDRVANLGKVVHWAPQEKVLAHPSTACYLVHCGWNSTVEAISMGKPMLCWPPYRADHFYNRNCICYGWKIGLELKPDENGTVTRHELKRKVDKLLSDDGIKENVLKFKQLAQKNISRGGSSSKNLEEFSSPKSCSNKANPHVLLLTLPAQGHVGPMMKLGYHLADYGVKVTFFTTETMHEKLVRAISPPKTGGAPHPKQQQMINIVSFPDGLGEEDERITSNSKDLESIIKVLPGHVQDLIKANQSEEENKFTCVIADLVVGWAIELGRKMGLKGALFIPVVPGVLSLVLQISELIEAGIIDEEGHPRNNKKIQLSPYLPAMANTDYVWYNPGDKLMEKIGFEMVRCSEGYIRGSNWVLCNWFHDLDPSADDLLPNTLPVGPLLAKDHHPGGNSWSEDLTCLTWLDRHPPGSVVYVAFGSLRKLSQHQFDELALGLESMSRPFLWVVRLDFIDGVLLSGGIKYPDGFQERIGDLGKIVNWAPQEKVLAHPSVGCFLTHCGWNSALEGLSMGVPMLCWPTFGDHLYDRTCICEGWKIGLDLNKEEDGLVTRQEIIDKVNELLSSDGIRANALKMRRLALRSIGEGGSSSKNLED</sequence>
<comment type="pathway">
    <text evidence="1">Pigment biosynthesis; anthocyanin biosynthesis.</text>
</comment>
<dbReference type="Proteomes" id="UP001141552">
    <property type="component" value="Unassembled WGS sequence"/>
</dbReference>
<dbReference type="GO" id="GO:0080043">
    <property type="term" value="F:quercetin 3-O-glucosyltransferase activity"/>
    <property type="evidence" value="ECO:0007669"/>
    <property type="project" value="TreeGrafter"/>
</dbReference>
<comment type="catalytic activity">
    <reaction evidence="5">
        <text>an anthocyanidin + UDP-alpha-D-glucose + H(+) = an anthocyanidin 3-O-beta-D-glucoside + UDP</text>
        <dbReference type="Rhea" id="RHEA:20093"/>
        <dbReference type="ChEBI" id="CHEBI:15378"/>
        <dbReference type="ChEBI" id="CHEBI:16307"/>
        <dbReference type="ChEBI" id="CHEBI:58223"/>
        <dbReference type="ChEBI" id="CHEBI:58885"/>
        <dbReference type="ChEBI" id="CHEBI:143576"/>
        <dbReference type="EC" id="2.4.1.115"/>
    </reaction>
</comment>
<gene>
    <name evidence="6" type="ORF">Tsubulata_009065</name>
</gene>